<dbReference type="Proteomes" id="UP001205603">
    <property type="component" value="Unassembled WGS sequence"/>
</dbReference>
<dbReference type="Gene3D" id="1.10.10.60">
    <property type="entry name" value="Homeodomain-like"/>
    <property type="match status" value="1"/>
</dbReference>
<keyword evidence="7" id="KW-1185">Reference proteome</keyword>
<evidence type="ECO:0000256" key="2">
    <source>
        <dbReference type="ARBA" id="ARBA00023125"/>
    </source>
</evidence>
<dbReference type="PANTHER" id="PTHR43280:SF2">
    <property type="entry name" value="HTH-TYPE TRANSCRIPTIONAL REGULATOR EXSA"/>
    <property type="match status" value="1"/>
</dbReference>
<accession>A0ABT1MGN9</accession>
<dbReference type="Pfam" id="PF12833">
    <property type="entry name" value="HTH_18"/>
    <property type="match status" value="1"/>
</dbReference>
<dbReference type="SMART" id="SM00342">
    <property type="entry name" value="HTH_ARAC"/>
    <property type="match status" value="1"/>
</dbReference>
<evidence type="ECO:0000259" key="5">
    <source>
        <dbReference type="PROSITE" id="PS01124"/>
    </source>
</evidence>
<keyword evidence="3" id="KW-0804">Transcription</keyword>
<comment type="caution">
    <text evidence="6">The sequence shown here is derived from an EMBL/GenBank/DDBJ whole genome shotgun (WGS) entry which is preliminary data.</text>
</comment>
<dbReference type="SUPFAM" id="SSF46689">
    <property type="entry name" value="Homeodomain-like"/>
    <property type="match status" value="1"/>
</dbReference>
<dbReference type="EMBL" id="JANDHW010000004">
    <property type="protein sequence ID" value="MCP9611551.1"/>
    <property type="molecule type" value="Genomic_DNA"/>
</dbReference>
<dbReference type="PROSITE" id="PS01124">
    <property type="entry name" value="HTH_ARAC_FAMILY_2"/>
    <property type="match status" value="1"/>
</dbReference>
<keyword evidence="4" id="KW-0812">Transmembrane</keyword>
<proteinExistence type="predicted"/>
<evidence type="ECO:0000256" key="4">
    <source>
        <dbReference type="SAM" id="Phobius"/>
    </source>
</evidence>
<feature type="transmembrane region" description="Helical" evidence="4">
    <location>
        <begin position="200"/>
        <end position="218"/>
    </location>
</feature>
<dbReference type="InterPro" id="IPR009057">
    <property type="entry name" value="Homeodomain-like_sf"/>
</dbReference>
<dbReference type="PANTHER" id="PTHR43280">
    <property type="entry name" value="ARAC-FAMILY TRANSCRIPTIONAL REGULATOR"/>
    <property type="match status" value="1"/>
</dbReference>
<gene>
    <name evidence="6" type="ORF">NMU02_05550</name>
</gene>
<dbReference type="InterPro" id="IPR018060">
    <property type="entry name" value="HTH_AraC"/>
</dbReference>
<feature type="transmembrane region" description="Helical" evidence="4">
    <location>
        <begin position="129"/>
        <end position="149"/>
    </location>
</feature>
<evidence type="ECO:0000256" key="1">
    <source>
        <dbReference type="ARBA" id="ARBA00023015"/>
    </source>
</evidence>
<reference evidence="6 7" key="1">
    <citation type="submission" date="2022-07" db="EMBL/GenBank/DDBJ databases">
        <title>Fecal culturing of patients with breast cancer.</title>
        <authorList>
            <person name="Teng N.M.Y."/>
            <person name="Kiu R."/>
            <person name="Evans R."/>
            <person name="Baker D.J."/>
            <person name="Zenner C."/>
            <person name="Robinson S.D."/>
            <person name="Hall L.J."/>
        </authorList>
    </citation>
    <scope>NUCLEOTIDE SEQUENCE [LARGE SCALE GENOMIC DNA]</scope>
    <source>
        <strain evidence="6 7">LH1063</strain>
    </source>
</reference>
<organism evidence="6 7">
    <name type="scientific">Coprobacter tertius</name>
    <dbReference type="NCBI Taxonomy" id="2944915"/>
    <lineage>
        <taxon>Bacteria</taxon>
        <taxon>Pseudomonadati</taxon>
        <taxon>Bacteroidota</taxon>
        <taxon>Bacteroidia</taxon>
        <taxon>Bacteroidales</taxon>
        <taxon>Barnesiellaceae</taxon>
        <taxon>Coprobacter</taxon>
    </lineage>
</organism>
<sequence length="371" mass="42165">MWLDFYMFVTLAAGIALTVLGWQLCGIHIPRGEDTHRLRTARAILAASYFILAAPAFCELLSGGEADRKIIAVLTVATAACQSLLFTATLLTFIQPLYVTRRRVWTQVGIVAAAAALFLLVALGSDARWIFYVALAAYAIQLAWYTLVFRREYAESLRLLEEYYDEDQHTRLRWAKFGFYAALTVGIVASLSVWLPPAVYNLFTVGYVLFYGWFANRFSNYAAKINYYLPAVMQKPEPVLPQAADVAVAGLSASEITKEKEHLRIALERWVAGRGFTRPEESREQITRELGTTKDFLNWYFKTEIRQDFRSWRIGLRIEYAKQSMAEESGLSMNGLAKKVGYATKSNFYGHFKKLTGETPVEYQRRIASKR</sequence>
<protein>
    <submittedName>
        <fullName evidence="6">Helix-turn-helix domain-containing protein</fullName>
    </submittedName>
</protein>
<feature type="transmembrane region" description="Helical" evidence="4">
    <location>
        <begin position="177"/>
        <end position="194"/>
    </location>
</feature>
<keyword evidence="1" id="KW-0805">Transcription regulation</keyword>
<feature type="transmembrane region" description="Helical" evidence="4">
    <location>
        <begin position="104"/>
        <end position="123"/>
    </location>
</feature>
<feature type="transmembrane region" description="Helical" evidence="4">
    <location>
        <begin position="41"/>
        <end position="64"/>
    </location>
</feature>
<keyword evidence="4" id="KW-1133">Transmembrane helix</keyword>
<name>A0ABT1MGN9_9BACT</name>
<feature type="domain" description="HTH araC/xylS-type" evidence="5">
    <location>
        <begin position="284"/>
        <end position="366"/>
    </location>
</feature>
<evidence type="ECO:0000256" key="3">
    <source>
        <dbReference type="ARBA" id="ARBA00023163"/>
    </source>
</evidence>
<keyword evidence="2" id="KW-0238">DNA-binding</keyword>
<feature type="transmembrane region" description="Helical" evidence="4">
    <location>
        <begin position="70"/>
        <end position="92"/>
    </location>
</feature>
<keyword evidence="4" id="KW-0472">Membrane</keyword>
<feature type="transmembrane region" description="Helical" evidence="4">
    <location>
        <begin position="6"/>
        <end position="29"/>
    </location>
</feature>
<dbReference type="RefSeq" id="WP_255026409.1">
    <property type="nucleotide sequence ID" value="NZ_JANDHW010000004.1"/>
</dbReference>
<evidence type="ECO:0000313" key="6">
    <source>
        <dbReference type="EMBL" id="MCP9611551.1"/>
    </source>
</evidence>
<evidence type="ECO:0000313" key="7">
    <source>
        <dbReference type="Proteomes" id="UP001205603"/>
    </source>
</evidence>